<gene>
    <name evidence="2" type="ORF">F8M41_020220</name>
</gene>
<name>A0A8H3WUB6_GIGMA</name>
<comment type="caution">
    <text evidence="2">The sequence shown here is derived from an EMBL/GenBank/DDBJ whole genome shotgun (WGS) entry which is preliminary data.</text>
</comment>
<accession>A0A8H3WUB6</accession>
<evidence type="ECO:0000313" key="2">
    <source>
        <dbReference type="EMBL" id="KAF0332820.1"/>
    </source>
</evidence>
<dbReference type="EMBL" id="WTPW01005459">
    <property type="protein sequence ID" value="KAF0332820.1"/>
    <property type="molecule type" value="Genomic_DNA"/>
</dbReference>
<feature type="signal peptide" evidence="1">
    <location>
        <begin position="1"/>
        <end position="22"/>
    </location>
</feature>
<evidence type="ECO:0000313" key="3">
    <source>
        <dbReference type="Proteomes" id="UP000439903"/>
    </source>
</evidence>
<dbReference type="Proteomes" id="UP000439903">
    <property type="component" value="Unassembled WGS sequence"/>
</dbReference>
<feature type="chain" id="PRO_5034156533" evidence="1">
    <location>
        <begin position="23"/>
        <end position="197"/>
    </location>
</feature>
<sequence length="197" mass="21200">MMRLKSSFVVLLFGFVSYSSLGFTQPEQSKVSESTVIQSLQSANLMPIPIGSLSTQDNARHQAYCKSIGANDVTNSGKVMVSSGISDLAVCLRNDVRKNNAAPPESNKIFRIDGNGGLLPLPPETGDRSKTQLTIIPHPATGSVPYGSQFYAAAYVDFFDIPRTGMGRAESSIPADDCRWAYQDLLQAGDARISGFT</sequence>
<proteinExistence type="predicted"/>
<protein>
    <submittedName>
        <fullName evidence="2">Uncharacterized protein</fullName>
    </submittedName>
</protein>
<organism evidence="2 3">
    <name type="scientific">Gigaspora margarita</name>
    <dbReference type="NCBI Taxonomy" id="4874"/>
    <lineage>
        <taxon>Eukaryota</taxon>
        <taxon>Fungi</taxon>
        <taxon>Fungi incertae sedis</taxon>
        <taxon>Mucoromycota</taxon>
        <taxon>Glomeromycotina</taxon>
        <taxon>Glomeromycetes</taxon>
        <taxon>Diversisporales</taxon>
        <taxon>Gigasporaceae</taxon>
        <taxon>Gigaspora</taxon>
    </lineage>
</organism>
<reference evidence="2 3" key="1">
    <citation type="journal article" date="2019" name="Environ. Microbiol.">
        <title>At the nexus of three kingdoms: the genome of the mycorrhizal fungus Gigaspora margarita provides insights into plant, endobacterial and fungal interactions.</title>
        <authorList>
            <person name="Venice F."/>
            <person name="Ghignone S."/>
            <person name="Salvioli di Fossalunga A."/>
            <person name="Amselem J."/>
            <person name="Novero M."/>
            <person name="Xianan X."/>
            <person name="Sedzielewska Toro K."/>
            <person name="Morin E."/>
            <person name="Lipzen A."/>
            <person name="Grigoriev I.V."/>
            <person name="Henrissat B."/>
            <person name="Martin F.M."/>
            <person name="Bonfante P."/>
        </authorList>
    </citation>
    <scope>NUCLEOTIDE SEQUENCE [LARGE SCALE GENOMIC DNA]</scope>
    <source>
        <strain evidence="2 3">BEG34</strain>
    </source>
</reference>
<dbReference type="AlphaFoldDB" id="A0A8H3WUB6"/>
<evidence type="ECO:0000256" key="1">
    <source>
        <dbReference type="SAM" id="SignalP"/>
    </source>
</evidence>
<keyword evidence="1" id="KW-0732">Signal</keyword>
<feature type="non-terminal residue" evidence="2">
    <location>
        <position position="197"/>
    </location>
</feature>
<keyword evidence="3" id="KW-1185">Reference proteome</keyword>